<gene>
    <name evidence="6" type="ORF">E0H85_01190</name>
</gene>
<evidence type="ECO:0000256" key="2">
    <source>
        <dbReference type="ARBA" id="ARBA00022525"/>
    </source>
</evidence>
<evidence type="ECO:0000256" key="3">
    <source>
        <dbReference type="ARBA" id="ARBA00022729"/>
    </source>
</evidence>
<evidence type="ECO:0000313" key="7">
    <source>
        <dbReference type="Proteomes" id="UP000291380"/>
    </source>
</evidence>
<dbReference type="SUPFAM" id="SSF51126">
    <property type="entry name" value="Pectin lyase-like"/>
    <property type="match status" value="1"/>
</dbReference>
<keyword evidence="3" id="KW-0732">Signal</keyword>
<sequence length="369" mass="38899">MNKIYKRIWNKQLSCWQAVSELAKSHQKSSQSSTSITDHQSHLGQKIGAALLFVSSALLPLSIQAAPAPNALPTGGNITSGNAQVARSGNTLNINQRSQNMSARWNTFDIGRNATVNFRQPNRSSVAVNQVRDRNASEIAGRLNSNGQVFLLNPNGVVFSRTAQVNVGGIVASTLNINDRNLQNSLRTGRYTLSGAANSRATVENQGSITTRSGGTVALIAPRVINSGTIRTPNGRTLLTSATQVTLALQNGSLTRYQIDRGALQSLVNNRGTIVANNGSVYLTGLEQNRLRRAVVNNSGVIRANRISLNNQGRITLVSTGPGNGNGYPGSGNGNGYPGSGNGNGYPGSGNGNGNPGLVMEIQNQVTND</sequence>
<dbReference type="SMART" id="SM00912">
    <property type="entry name" value="Haemagg_act"/>
    <property type="match status" value="1"/>
</dbReference>
<comment type="caution">
    <text evidence="6">The sequence shown here is derived from an EMBL/GenBank/DDBJ whole genome shotgun (WGS) entry which is preliminary data.</text>
</comment>
<dbReference type="Gene3D" id="2.160.20.10">
    <property type="entry name" value="Single-stranded right-handed beta-helix, Pectin lyase-like"/>
    <property type="match status" value="1"/>
</dbReference>
<evidence type="ECO:0000313" key="6">
    <source>
        <dbReference type="EMBL" id="TCB62170.1"/>
    </source>
</evidence>
<dbReference type="InterPro" id="IPR011050">
    <property type="entry name" value="Pectin_lyase_fold/virulence"/>
</dbReference>
<dbReference type="AlphaFoldDB" id="A0A4V2LQ66"/>
<feature type="region of interest" description="Disordered" evidence="4">
    <location>
        <begin position="322"/>
        <end position="358"/>
    </location>
</feature>
<dbReference type="Proteomes" id="UP000291380">
    <property type="component" value="Unassembled WGS sequence"/>
</dbReference>
<reference evidence="6 7" key="1">
    <citation type="submission" date="2019-02" db="EMBL/GenBank/DDBJ databases">
        <title>High diversity of culturable Acinetobacter species in natural soil and water ecosystems.</title>
        <authorList>
            <person name="Radolfova-Krizova L."/>
            <person name="Nemec A."/>
        </authorList>
    </citation>
    <scope>NUCLEOTIDE SEQUENCE [LARGE SCALE GENOMIC DNA]</scope>
    <source>
        <strain evidence="6 7">ANC 4281</strain>
    </source>
</reference>
<protein>
    <submittedName>
        <fullName evidence="6">Filamentous hemagglutinin N-terminal domain-containing protein</fullName>
    </submittedName>
</protein>
<dbReference type="Pfam" id="PF05860">
    <property type="entry name" value="TPS"/>
    <property type="match status" value="1"/>
</dbReference>
<evidence type="ECO:0000259" key="5">
    <source>
        <dbReference type="SMART" id="SM00912"/>
    </source>
</evidence>
<dbReference type="PANTHER" id="PTHR12338:SF8">
    <property type="entry name" value="HEME_HEMOPEXIN-BINDING PROTEIN"/>
    <property type="match status" value="1"/>
</dbReference>
<dbReference type="InterPro" id="IPR024973">
    <property type="entry name" value="ESPR"/>
</dbReference>
<dbReference type="InterPro" id="IPR012334">
    <property type="entry name" value="Pectin_lyas_fold"/>
</dbReference>
<dbReference type="OrthoDB" id="218680at2"/>
<evidence type="ECO:0000256" key="1">
    <source>
        <dbReference type="ARBA" id="ARBA00004613"/>
    </source>
</evidence>
<proteinExistence type="predicted"/>
<dbReference type="NCBIfam" id="TIGR01901">
    <property type="entry name" value="adhes_NPXG"/>
    <property type="match status" value="1"/>
</dbReference>
<name>A0A4V2LQ66_9GAMM</name>
<feature type="domain" description="Filamentous haemagglutinin FhaB/tRNA nuclease CdiA-like TPS" evidence="5">
    <location>
        <begin position="69"/>
        <end position="181"/>
    </location>
</feature>
<comment type="subcellular location">
    <subcellularLocation>
        <location evidence="1">Secreted</location>
    </subcellularLocation>
</comment>
<dbReference type="InterPro" id="IPR050909">
    <property type="entry name" value="Bact_Autotransporter_VF"/>
</dbReference>
<dbReference type="GO" id="GO:0005576">
    <property type="term" value="C:extracellular region"/>
    <property type="evidence" value="ECO:0007669"/>
    <property type="project" value="UniProtKB-SubCell"/>
</dbReference>
<evidence type="ECO:0000256" key="4">
    <source>
        <dbReference type="SAM" id="MobiDB-lite"/>
    </source>
</evidence>
<dbReference type="RefSeq" id="WP_131270092.1">
    <property type="nucleotide sequence ID" value="NZ_SJOA01000001.1"/>
</dbReference>
<feature type="compositionally biased region" description="Gly residues" evidence="4">
    <location>
        <begin position="322"/>
        <end position="355"/>
    </location>
</feature>
<dbReference type="EMBL" id="SJOA01000001">
    <property type="protein sequence ID" value="TCB62170.1"/>
    <property type="molecule type" value="Genomic_DNA"/>
</dbReference>
<organism evidence="6 7">
    <name type="scientific">Acinetobacter terrae</name>
    <dbReference type="NCBI Taxonomy" id="2731247"/>
    <lineage>
        <taxon>Bacteria</taxon>
        <taxon>Pseudomonadati</taxon>
        <taxon>Pseudomonadota</taxon>
        <taxon>Gammaproteobacteria</taxon>
        <taxon>Moraxellales</taxon>
        <taxon>Moraxellaceae</taxon>
        <taxon>Acinetobacter</taxon>
        <taxon>Acinetobacter Taxon 24</taxon>
    </lineage>
</organism>
<dbReference type="InterPro" id="IPR008638">
    <property type="entry name" value="FhaB/CdiA-like_TPS"/>
</dbReference>
<accession>A0A4V2LQ66</accession>
<keyword evidence="2" id="KW-0964">Secreted</keyword>
<dbReference type="Pfam" id="PF13018">
    <property type="entry name" value="ESPR"/>
    <property type="match status" value="1"/>
</dbReference>
<dbReference type="PANTHER" id="PTHR12338">
    <property type="entry name" value="AUTOTRANSPORTER"/>
    <property type="match status" value="1"/>
</dbReference>